<accession>A0A4R3J5U5</accession>
<dbReference type="PANTHER" id="PTHR43649:SF29">
    <property type="entry name" value="OSMOPROTECTIVE COMPOUNDS-BINDING PROTEIN GGTB"/>
    <property type="match status" value="1"/>
</dbReference>
<dbReference type="Proteomes" id="UP000702954">
    <property type="component" value="Unassembled WGS sequence"/>
</dbReference>
<gene>
    <name evidence="5" type="ORF">EDD74_14116</name>
    <name evidence="4" type="ORF">FAEUMB_12810</name>
</gene>
<organism evidence="5 6">
    <name type="scientific">Faecalimonas umbilicata</name>
    <dbReference type="NCBI Taxonomy" id="1912855"/>
    <lineage>
        <taxon>Bacteria</taxon>
        <taxon>Bacillati</taxon>
        <taxon>Bacillota</taxon>
        <taxon>Clostridia</taxon>
        <taxon>Lachnospirales</taxon>
        <taxon>Lachnospiraceae</taxon>
        <taxon>Faecalimonas</taxon>
    </lineage>
</organism>
<dbReference type="InterPro" id="IPR050490">
    <property type="entry name" value="Bact_solute-bd_prot1"/>
</dbReference>
<dbReference type="PANTHER" id="PTHR43649">
    <property type="entry name" value="ARABINOSE-BINDING PROTEIN-RELATED"/>
    <property type="match status" value="1"/>
</dbReference>
<keyword evidence="7" id="KW-1185">Reference proteome</keyword>
<dbReference type="Pfam" id="PF01547">
    <property type="entry name" value="SBP_bac_1"/>
    <property type="match status" value="1"/>
</dbReference>
<dbReference type="PROSITE" id="PS51257">
    <property type="entry name" value="PROKAR_LIPOPROTEIN"/>
    <property type="match status" value="1"/>
</dbReference>
<feature type="signal peptide" evidence="3">
    <location>
        <begin position="1"/>
        <end position="25"/>
    </location>
</feature>
<proteinExistence type="inferred from homology"/>
<evidence type="ECO:0000313" key="4">
    <source>
        <dbReference type="EMBL" id="GBU04740.1"/>
    </source>
</evidence>
<dbReference type="EMBL" id="BHEO01000005">
    <property type="protein sequence ID" value="GBU04740.1"/>
    <property type="molecule type" value="Genomic_DNA"/>
</dbReference>
<feature type="chain" id="PRO_5038881439" evidence="3">
    <location>
        <begin position="26"/>
        <end position="441"/>
    </location>
</feature>
<dbReference type="InterPro" id="IPR006059">
    <property type="entry name" value="SBP"/>
</dbReference>
<comment type="similarity">
    <text evidence="1">Belongs to the bacterial solute-binding protein 1 family.</text>
</comment>
<keyword evidence="2" id="KW-0813">Transport</keyword>
<sequence length="441" mass="48629">MNSKRLKKWCSVAMVSMVVVGTLSGCGSSGKESSKEGDGGEVVINFGIHVANPKEQESVTYNIVQAFNEKNAGKYKVEFQAADTESHSKNMKLAASDNTLPEIFWLDASEAPKYSNAGVLLDLNDFLNENTEIKAALGGMESAFTDDNGQYGLPYQCNVQGIFYNKELFDKVGVAYPTDETTYEDMLGMLAKFKENGITPLSIGSKNSGFAMWEFNETLARYGWEENIDSILAGDKKFNNEDLVTCFEKLKGLAEAGAFPENMATIEYFDAKQLFNEGKAAMFGTGQWDCAEFDKNIGEKIGFWWGPTFTDSDYDQEVAMKVPSAPIVVNAEVAEDEEVQEAVFEFLKFYYSKEAAELSYEGSIFPATNYEGMSATDTQYAMNAMLDTLASGWDSPSTAPDLTVTSAVQEALYNSLFGVMQETYTPEEALDLMDEALENSK</sequence>
<name>A0A4R3J5U5_9FIRM</name>
<evidence type="ECO:0000313" key="6">
    <source>
        <dbReference type="Proteomes" id="UP000294613"/>
    </source>
</evidence>
<evidence type="ECO:0000256" key="2">
    <source>
        <dbReference type="ARBA" id="ARBA00022448"/>
    </source>
</evidence>
<dbReference type="SUPFAM" id="SSF53850">
    <property type="entry name" value="Periplasmic binding protein-like II"/>
    <property type="match status" value="1"/>
</dbReference>
<dbReference type="EMBL" id="SLZV01000041">
    <property type="protein sequence ID" value="TCS60705.1"/>
    <property type="molecule type" value="Genomic_DNA"/>
</dbReference>
<evidence type="ECO:0000256" key="3">
    <source>
        <dbReference type="SAM" id="SignalP"/>
    </source>
</evidence>
<reference evidence="5 6" key="2">
    <citation type="submission" date="2019-03" db="EMBL/GenBank/DDBJ databases">
        <title>Genomic Encyclopedia of Type Strains, Phase IV (KMG-IV): sequencing the most valuable type-strain genomes for metagenomic binning, comparative biology and taxonomic classification.</title>
        <authorList>
            <person name="Goeker M."/>
        </authorList>
    </citation>
    <scope>NUCLEOTIDE SEQUENCE [LARGE SCALE GENOMIC DNA]</scope>
    <source>
        <strain evidence="5 6">DSM 103426</strain>
    </source>
</reference>
<dbReference type="RefSeq" id="WP_116441516.1">
    <property type="nucleotide sequence ID" value="NZ_BHEO01000005.1"/>
</dbReference>
<evidence type="ECO:0000313" key="7">
    <source>
        <dbReference type="Proteomes" id="UP000702954"/>
    </source>
</evidence>
<evidence type="ECO:0000313" key="5">
    <source>
        <dbReference type="EMBL" id="TCS60705.1"/>
    </source>
</evidence>
<dbReference type="Gene3D" id="3.40.190.10">
    <property type="entry name" value="Periplasmic binding protein-like II"/>
    <property type="match status" value="2"/>
</dbReference>
<dbReference type="AlphaFoldDB" id="A0A4R3J5U5"/>
<evidence type="ECO:0000256" key="1">
    <source>
        <dbReference type="ARBA" id="ARBA00008520"/>
    </source>
</evidence>
<dbReference type="Proteomes" id="UP000294613">
    <property type="component" value="Unassembled WGS sequence"/>
</dbReference>
<protein>
    <submittedName>
        <fullName evidence="5">Carbohydrate ABC transporter substrate-binding protein (CUT1 family)</fullName>
    </submittedName>
    <submittedName>
        <fullName evidence="4">Sugar ABC transporter substrate-binding protein</fullName>
    </submittedName>
</protein>
<reference evidence="4 7" key="1">
    <citation type="journal article" date="2018" name="Int. J. Syst. Evol. Microbiol.">
        <title>Draft Genome Sequence of Faecalimonas umbilicata JCM 30896T, an Acetate-Producing Bacterium Isolated from Human Feces.</title>
        <authorList>
            <person name="Sakamoto M."/>
            <person name="Ikeyama N."/>
            <person name="Yuki M."/>
            <person name="Ohkuma M."/>
        </authorList>
    </citation>
    <scope>NUCLEOTIDE SEQUENCE [LARGE SCALE GENOMIC DNA]</scope>
    <source>
        <strain evidence="4 7">EGH7</strain>
    </source>
</reference>
<comment type="caution">
    <text evidence="5">The sequence shown here is derived from an EMBL/GenBank/DDBJ whole genome shotgun (WGS) entry which is preliminary data.</text>
</comment>
<keyword evidence="3" id="KW-0732">Signal</keyword>